<dbReference type="OrthoDB" id="241095at2"/>
<dbReference type="InterPro" id="IPR012902">
    <property type="entry name" value="N_methyl_site"/>
</dbReference>
<dbReference type="SUPFAM" id="SSF54523">
    <property type="entry name" value="Pili subunits"/>
    <property type="match status" value="1"/>
</dbReference>
<keyword evidence="1" id="KW-0472">Membrane</keyword>
<dbReference type="RefSeq" id="WP_145364981.1">
    <property type="nucleotide sequence ID" value="NZ_CP036268.1"/>
</dbReference>
<protein>
    <submittedName>
        <fullName evidence="3">Fimbrial protein</fullName>
    </submittedName>
</protein>
<dbReference type="Pfam" id="PF07963">
    <property type="entry name" value="N_methyl"/>
    <property type="match status" value="1"/>
</dbReference>
<dbReference type="InterPro" id="IPR045584">
    <property type="entry name" value="Pilin-like"/>
</dbReference>
<dbReference type="NCBIfam" id="TIGR04294">
    <property type="entry name" value="pre_pil_HX9DG"/>
    <property type="match status" value="1"/>
</dbReference>
<dbReference type="Gene3D" id="3.30.700.10">
    <property type="entry name" value="Glycoprotein, Type 4 Pilin"/>
    <property type="match status" value="1"/>
</dbReference>
<dbReference type="PROSITE" id="PS00409">
    <property type="entry name" value="PROKAR_NTER_METHYL"/>
    <property type="match status" value="1"/>
</dbReference>
<dbReference type="PANTHER" id="PTHR30093:SF2">
    <property type="entry name" value="TYPE II SECRETION SYSTEM PROTEIN H"/>
    <property type="match status" value="1"/>
</dbReference>
<dbReference type="InterPro" id="IPR027558">
    <property type="entry name" value="Pre_pil_HX9DG_C"/>
</dbReference>
<keyword evidence="1" id="KW-0812">Transmembrane</keyword>
<reference evidence="3 4" key="1">
    <citation type="submission" date="2019-02" db="EMBL/GenBank/DDBJ databases">
        <title>Deep-cultivation of Planctomycetes and their phenomic and genomic characterization uncovers novel biology.</title>
        <authorList>
            <person name="Wiegand S."/>
            <person name="Jogler M."/>
            <person name="Boedeker C."/>
            <person name="Pinto D."/>
            <person name="Vollmers J."/>
            <person name="Rivas-Marin E."/>
            <person name="Kohn T."/>
            <person name="Peeters S.H."/>
            <person name="Heuer A."/>
            <person name="Rast P."/>
            <person name="Oberbeckmann S."/>
            <person name="Bunk B."/>
            <person name="Jeske O."/>
            <person name="Meyerdierks A."/>
            <person name="Storesund J.E."/>
            <person name="Kallscheuer N."/>
            <person name="Luecker S."/>
            <person name="Lage O.M."/>
            <person name="Pohl T."/>
            <person name="Merkel B.J."/>
            <person name="Hornburger P."/>
            <person name="Mueller R.-W."/>
            <person name="Bruemmer F."/>
            <person name="Labrenz M."/>
            <person name="Spormann A.M."/>
            <person name="Op den Camp H."/>
            <person name="Overmann J."/>
            <person name="Amann R."/>
            <person name="Jetten M.S.M."/>
            <person name="Mascher T."/>
            <person name="Medema M.H."/>
            <person name="Devos D.P."/>
            <person name="Kaster A.-K."/>
            <person name="Ovreas L."/>
            <person name="Rohde M."/>
            <person name="Galperin M.Y."/>
            <person name="Jogler C."/>
        </authorList>
    </citation>
    <scope>NUCLEOTIDE SEQUENCE [LARGE SCALE GENOMIC DNA]</scope>
    <source>
        <strain evidence="3 4">Pan189</strain>
    </source>
</reference>
<dbReference type="KEGG" id="svp:Pan189_33170"/>
<dbReference type="Proteomes" id="UP000317318">
    <property type="component" value="Chromosome"/>
</dbReference>
<feature type="domain" description="DUF1559" evidence="2">
    <location>
        <begin position="38"/>
        <end position="317"/>
    </location>
</feature>
<accession>A0A517R4V5</accession>
<keyword evidence="4" id="KW-1185">Reference proteome</keyword>
<dbReference type="NCBIfam" id="TIGR02532">
    <property type="entry name" value="IV_pilin_GFxxxE"/>
    <property type="match status" value="1"/>
</dbReference>
<dbReference type="PANTHER" id="PTHR30093">
    <property type="entry name" value="GENERAL SECRETION PATHWAY PROTEIN G"/>
    <property type="match status" value="1"/>
</dbReference>
<name>A0A517R4V5_9PLAN</name>
<dbReference type="Pfam" id="PF07596">
    <property type="entry name" value="SBP_bac_10"/>
    <property type="match status" value="1"/>
</dbReference>
<evidence type="ECO:0000256" key="1">
    <source>
        <dbReference type="SAM" id="Phobius"/>
    </source>
</evidence>
<evidence type="ECO:0000259" key="2">
    <source>
        <dbReference type="Pfam" id="PF07596"/>
    </source>
</evidence>
<dbReference type="InterPro" id="IPR011453">
    <property type="entry name" value="DUF1559"/>
</dbReference>
<organism evidence="3 4">
    <name type="scientific">Stratiformator vulcanicus</name>
    <dbReference type="NCBI Taxonomy" id="2527980"/>
    <lineage>
        <taxon>Bacteria</taxon>
        <taxon>Pseudomonadati</taxon>
        <taxon>Planctomycetota</taxon>
        <taxon>Planctomycetia</taxon>
        <taxon>Planctomycetales</taxon>
        <taxon>Planctomycetaceae</taxon>
        <taxon>Stratiformator</taxon>
    </lineage>
</organism>
<keyword evidence="1" id="KW-1133">Transmembrane helix</keyword>
<evidence type="ECO:0000313" key="3">
    <source>
        <dbReference type="EMBL" id="QDT38918.1"/>
    </source>
</evidence>
<dbReference type="EMBL" id="CP036268">
    <property type="protein sequence ID" value="QDT38918.1"/>
    <property type="molecule type" value="Genomic_DNA"/>
</dbReference>
<evidence type="ECO:0000313" key="4">
    <source>
        <dbReference type="Proteomes" id="UP000317318"/>
    </source>
</evidence>
<dbReference type="AlphaFoldDB" id="A0A517R4V5"/>
<gene>
    <name evidence="3" type="primary">pilE1</name>
    <name evidence="3" type="ORF">Pan189_33170</name>
</gene>
<proteinExistence type="predicted"/>
<sequence length="335" mass="36526">MPLSDSTHRPSRGFTLVELLVVIAIIAILIALLLPAVQQAREAARRSECRNNMKQMGIAMANYHSTHGIFPIGAMNAATTPGASLCGYERASKSLPAEYKDIRNHVAHLYLLPYLDQDNLYEQVNFNIPVNELKGKSDCINNGTFQAAMQNVFLPVYGCPSDPLRNQPSTTSTSENAAEDYYRTSYVANAGDTETQGAANWQFLYWGRPDDWFRSKNVLVGIFGVNGAARFRDITDGASNTFTFAESQMAKGVDSKGNSAYWQAYSVGYFSNSRFGINKVDPGTELPEAGWIGSSHVGGCHVVMADGSVQFLSENISLDVLLAMSTKSGGEVVTF</sequence>
<feature type="transmembrane region" description="Helical" evidence="1">
    <location>
        <begin position="12"/>
        <end position="37"/>
    </location>
</feature>